<organism evidence="10 11">
    <name type="scientific">Strongylocentrotus purpuratus</name>
    <name type="common">Purple sea urchin</name>
    <dbReference type="NCBI Taxonomy" id="7668"/>
    <lineage>
        <taxon>Eukaryota</taxon>
        <taxon>Metazoa</taxon>
        <taxon>Echinodermata</taxon>
        <taxon>Eleutherozoa</taxon>
        <taxon>Echinozoa</taxon>
        <taxon>Echinoidea</taxon>
        <taxon>Euechinoidea</taxon>
        <taxon>Echinacea</taxon>
        <taxon>Camarodonta</taxon>
        <taxon>Echinidea</taxon>
        <taxon>Strongylocentrotidae</taxon>
        <taxon>Strongylocentrotus</taxon>
    </lineage>
</organism>
<sequence>MDSVHDDVKEYYGKTIQTATDLLTDTCQLGASTAKDKLSVRQAISSVHDDILATYYGCGLTIPSLIEDARVVDLGSGTGRDCYAISKLVGPKGFVVGVDMTDEQLELARKYVTHHQEKFGYPAPNVEFRKGYIENLKDAHVEDNQYDIVVSNCVINLSPDKPSVVREAHRVLKEGGEFYFSDIYVQQDIPEHIRKHKVLWGECLAGALCWTDLEKYAEEIGFTKPRVVTARKVKVEDKKLLEVTGDIVFMSVTYRLFKLSKDDCKNPAVVTYNGTLAEYETELPFDIENTFKANVPVKVDAELAEIMRKSRYSKVFTIGDGAKSGETEIAKDCPVDPYVYLGCADAAPGCC</sequence>
<evidence type="ECO:0000256" key="1">
    <source>
        <dbReference type="ARBA" id="ARBA00022679"/>
    </source>
</evidence>
<keyword evidence="2" id="KW-0949">S-adenosyl-L-methionine</keyword>
<protein>
    <recommendedName>
        <fullName evidence="5">Arsenite methyltransferase</fullName>
        <ecNumber evidence="4">2.1.1.137</ecNumber>
    </recommendedName>
</protein>
<dbReference type="Gene3D" id="3.40.5.100">
    <property type="match status" value="1"/>
</dbReference>
<name>A0A7M7TGJ7_STRPU</name>
<reference evidence="11" key="1">
    <citation type="submission" date="2015-02" db="EMBL/GenBank/DDBJ databases">
        <title>Genome sequencing for Strongylocentrotus purpuratus.</title>
        <authorList>
            <person name="Murali S."/>
            <person name="Liu Y."/>
            <person name="Vee V."/>
            <person name="English A."/>
            <person name="Wang M."/>
            <person name="Skinner E."/>
            <person name="Han Y."/>
            <person name="Muzny D.M."/>
            <person name="Worley K.C."/>
            <person name="Gibbs R.A."/>
        </authorList>
    </citation>
    <scope>NUCLEOTIDE SEQUENCE</scope>
</reference>
<dbReference type="GO" id="GO:0005829">
    <property type="term" value="C:cytosol"/>
    <property type="evidence" value="ECO:0000318"/>
    <property type="project" value="GO_Central"/>
</dbReference>
<comment type="catalytic activity">
    <reaction evidence="8">
        <text>arsenic triglutathione + 3 [thioredoxin]-dithiol + 3 S-adenosyl-L-methionine = trimethylarsine + 3 [thioredoxin]-disulfide + 3 glutathione + 3 S-adenosyl-L-homocysteine + 3 H(+)</text>
        <dbReference type="Rhea" id="RHEA:69432"/>
        <dbReference type="Rhea" id="RHEA-COMP:10698"/>
        <dbReference type="Rhea" id="RHEA-COMP:10700"/>
        <dbReference type="ChEBI" id="CHEBI:15378"/>
        <dbReference type="ChEBI" id="CHEBI:27130"/>
        <dbReference type="ChEBI" id="CHEBI:29950"/>
        <dbReference type="ChEBI" id="CHEBI:50058"/>
        <dbReference type="ChEBI" id="CHEBI:57856"/>
        <dbReference type="ChEBI" id="CHEBI:57925"/>
        <dbReference type="ChEBI" id="CHEBI:59789"/>
        <dbReference type="ChEBI" id="CHEBI:183640"/>
        <dbReference type="EC" id="2.1.1.137"/>
    </reaction>
</comment>
<dbReference type="CDD" id="cd02440">
    <property type="entry name" value="AdoMet_MTases"/>
    <property type="match status" value="1"/>
</dbReference>
<dbReference type="InterPro" id="IPR025714">
    <property type="entry name" value="Methyltranfer_dom"/>
</dbReference>
<evidence type="ECO:0000256" key="4">
    <source>
        <dbReference type="ARBA" id="ARBA00034521"/>
    </source>
</evidence>
<dbReference type="RefSeq" id="XP_784275.2">
    <property type="nucleotide sequence ID" value="XM_779182.5"/>
</dbReference>
<evidence type="ECO:0000256" key="3">
    <source>
        <dbReference type="ARBA" id="ARBA00034487"/>
    </source>
</evidence>
<dbReference type="PANTHER" id="PTHR43675:SF8">
    <property type="entry name" value="ARSENITE METHYLTRANSFERASE"/>
    <property type="match status" value="1"/>
</dbReference>
<comment type="catalytic activity">
    <reaction evidence="6">
        <text>arsenic triglutathione + [thioredoxin]-dithiol + S-adenosyl-L-methionine + 2 H2O = methylarsonous acid + [thioredoxin]-disulfide + 3 glutathione + S-adenosyl-L-homocysteine + H(+)</text>
        <dbReference type="Rhea" id="RHEA:69460"/>
        <dbReference type="Rhea" id="RHEA-COMP:10698"/>
        <dbReference type="Rhea" id="RHEA-COMP:10700"/>
        <dbReference type="ChEBI" id="CHEBI:15377"/>
        <dbReference type="ChEBI" id="CHEBI:15378"/>
        <dbReference type="ChEBI" id="CHEBI:17826"/>
        <dbReference type="ChEBI" id="CHEBI:29950"/>
        <dbReference type="ChEBI" id="CHEBI:50058"/>
        <dbReference type="ChEBI" id="CHEBI:57856"/>
        <dbReference type="ChEBI" id="CHEBI:57925"/>
        <dbReference type="ChEBI" id="CHEBI:59789"/>
        <dbReference type="ChEBI" id="CHEBI:183640"/>
        <dbReference type="EC" id="2.1.1.137"/>
    </reaction>
</comment>
<feature type="domain" description="Methyltransferase" evidence="9">
    <location>
        <begin position="68"/>
        <end position="219"/>
    </location>
</feature>
<dbReference type="GeneID" id="579047"/>
<accession>A0A7M7TGJ7</accession>
<dbReference type="AlphaFoldDB" id="A0A7M7TGJ7"/>
<keyword evidence="1" id="KW-0808">Transferase</keyword>
<comment type="catalytic activity">
    <reaction evidence="7">
        <text>arsenic triglutathione + 2 [thioredoxin]-dithiol + 2 S-adenosyl-L-methionine + H2O = dimethylarsinous acid + 2 [thioredoxin]-disulfide + 3 glutathione + 2 S-adenosyl-L-homocysteine + 2 H(+)</text>
        <dbReference type="Rhea" id="RHEA:69464"/>
        <dbReference type="Rhea" id="RHEA-COMP:10698"/>
        <dbReference type="Rhea" id="RHEA-COMP:10700"/>
        <dbReference type="ChEBI" id="CHEBI:15377"/>
        <dbReference type="ChEBI" id="CHEBI:15378"/>
        <dbReference type="ChEBI" id="CHEBI:23808"/>
        <dbReference type="ChEBI" id="CHEBI:29950"/>
        <dbReference type="ChEBI" id="CHEBI:50058"/>
        <dbReference type="ChEBI" id="CHEBI:57856"/>
        <dbReference type="ChEBI" id="CHEBI:57925"/>
        <dbReference type="ChEBI" id="CHEBI:59789"/>
        <dbReference type="ChEBI" id="CHEBI:183640"/>
        <dbReference type="EC" id="2.1.1.137"/>
    </reaction>
</comment>
<evidence type="ECO:0000256" key="8">
    <source>
        <dbReference type="ARBA" id="ARBA00048428"/>
    </source>
</evidence>
<evidence type="ECO:0000259" key="9">
    <source>
        <dbReference type="Pfam" id="PF13847"/>
    </source>
</evidence>
<dbReference type="Gene3D" id="3.40.50.150">
    <property type="entry name" value="Vaccinia Virus protein VP39"/>
    <property type="match status" value="1"/>
</dbReference>
<dbReference type="CTD" id="57412"/>
<dbReference type="SUPFAM" id="SSF53335">
    <property type="entry name" value="S-adenosyl-L-methionine-dependent methyltransferases"/>
    <property type="match status" value="1"/>
</dbReference>
<dbReference type="GO" id="GO:0030791">
    <property type="term" value="F:arsenite methyltransferase activity"/>
    <property type="evidence" value="ECO:0000318"/>
    <property type="project" value="GO_Central"/>
</dbReference>
<comment type="similarity">
    <text evidence="3">Belongs to the methyltransferase superfamily. Arsenite methyltransferase family.</text>
</comment>
<reference evidence="10" key="2">
    <citation type="submission" date="2021-01" db="UniProtKB">
        <authorList>
            <consortium name="EnsemblMetazoa"/>
        </authorList>
    </citation>
    <scope>IDENTIFICATION</scope>
</reference>
<keyword evidence="11" id="KW-1185">Reference proteome</keyword>
<proteinExistence type="inferred from homology"/>
<dbReference type="GO" id="GO:0018872">
    <property type="term" value="P:arsonoacetate metabolic process"/>
    <property type="evidence" value="ECO:0000318"/>
    <property type="project" value="GO_Central"/>
</dbReference>
<dbReference type="PANTHER" id="PTHR43675">
    <property type="entry name" value="ARSENITE METHYLTRANSFERASE"/>
    <property type="match status" value="1"/>
</dbReference>
<evidence type="ECO:0000313" key="10">
    <source>
        <dbReference type="EnsemblMetazoa" id="XP_784275"/>
    </source>
</evidence>
<dbReference type="InterPro" id="IPR026669">
    <property type="entry name" value="Arsenite_MeTrfase-like"/>
</dbReference>
<dbReference type="OrthoDB" id="8300214at2759"/>
<evidence type="ECO:0000256" key="2">
    <source>
        <dbReference type="ARBA" id="ARBA00022691"/>
    </source>
</evidence>
<dbReference type="GO" id="GO:0009404">
    <property type="term" value="P:toxin metabolic process"/>
    <property type="evidence" value="ECO:0000318"/>
    <property type="project" value="GO_Central"/>
</dbReference>
<evidence type="ECO:0000256" key="5">
    <source>
        <dbReference type="ARBA" id="ARBA00034545"/>
    </source>
</evidence>
<evidence type="ECO:0000256" key="7">
    <source>
        <dbReference type="ARBA" id="ARBA00047943"/>
    </source>
</evidence>
<dbReference type="Proteomes" id="UP000007110">
    <property type="component" value="Unassembled WGS sequence"/>
</dbReference>
<dbReference type="EnsemblMetazoa" id="XM_779182">
    <property type="protein sequence ID" value="XP_784275"/>
    <property type="gene ID" value="LOC579047"/>
</dbReference>
<dbReference type="Pfam" id="PF13847">
    <property type="entry name" value="Methyltransf_31"/>
    <property type="match status" value="1"/>
</dbReference>
<evidence type="ECO:0000313" key="11">
    <source>
        <dbReference type="Proteomes" id="UP000007110"/>
    </source>
</evidence>
<dbReference type="InterPro" id="IPR029063">
    <property type="entry name" value="SAM-dependent_MTases_sf"/>
</dbReference>
<dbReference type="OMA" id="CIDSETH"/>
<dbReference type="KEGG" id="spu:579047"/>
<dbReference type="EC" id="2.1.1.137" evidence="4"/>
<dbReference type="InParanoid" id="A0A7M7TGJ7"/>
<evidence type="ECO:0000256" key="6">
    <source>
        <dbReference type="ARBA" id="ARBA00047941"/>
    </source>
</evidence>